<reference evidence="1 2" key="1">
    <citation type="journal article" date="2010" name="Nature">
        <title>The genome of a songbird.</title>
        <authorList>
            <person name="Warren W.C."/>
            <person name="Clayton D.F."/>
            <person name="Ellegren H."/>
            <person name="Arnold A.P."/>
            <person name="Hillier L.W."/>
            <person name="Kunstner A."/>
            <person name="Searle S."/>
            <person name="White S."/>
            <person name="Vilella A.J."/>
            <person name="Fairley S."/>
            <person name="Heger A."/>
            <person name="Kong L."/>
            <person name="Ponting C.P."/>
            <person name="Jarvis E.D."/>
            <person name="Mello C.V."/>
            <person name="Minx P."/>
            <person name="Lovell P."/>
            <person name="Velho T.A."/>
            <person name="Ferris M."/>
            <person name="Balakrishnan C.N."/>
            <person name="Sinha S."/>
            <person name="Blatti C."/>
            <person name="London S.E."/>
            <person name="Li Y."/>
            <person name="Lin Y.C."/>
            <person name="George J."/>
            <person name="Sweedler J."/>
            <person name="Southey B."/>
            <person name="Gunaratne P."/>
            <person name="Watson M."/>
            <person name="Nam K."/>
            <person name="Backstrom N."/>
            <person name="Smeds L."/>
            <person name="Nabholz B."/>
            <person name="Itoh Y."/>
            <person name="Whitney O."/>
            <person name="Pfenning A.R."/>
            <person name="Howard J."/>
            <person name="Volker M."/>
            <person name="Skinner B.M."/>
            <person name="Griffin D.K."/>
            <person name="Ye L."/>
            <person name="McLaren W.M."/>
            <person name="Flicek P."/>
            <person name="Quesada V."/>
            <person name="Velasco G."/>
            <person name="Lopez-Otin C."/>
            <person name="Puente X.S."/>
            <person name="Olender T."/>
            <person name="Lancet D."/>
            <person name="Smit A.F."/>
            <person name="Hubley R."/>
            <person name="Konkel M.K."/>
            <person name="Walker J.A."/>
            <person name="Batzer M.A."/>
            <person name="Gu W."/>
            <person name="Pollock D.D."/>
            <person name="Chen L."/>
            <person name="Cheng Z."/>
            <person name="Eichler E.E."/>
            <person name="Stapley J."/>
            <person name="Slate J."/>
            <person name="Ekblom R."/>
            <person name="Birkhead T."/>
            <person name="Burke T."/>
            <person name="Burt D."/>
            <person name="Scharff C."/>
            <person name="Adam I."/>
            <person name="Richard H."/>
            <person name="Sultan M."/>
            <person name="Soldatov A."/>
            <person name="Lehrach H."/>
            <person name="Edwards S.V."/>
            <person name="Yang S.P."/>
            <person name="Li X."/>
            <person name="Graves T."/>
            <person name="Fulton L."/>
            <person name="Nelson J."/>
            <person name="Chinwalla A."/>
            <person name="Hou S."/>
            <person name="Mardis E.R."/>
            <person name="Wilson R.K."/>
        </authorList>
    </citation>
    <scope>NUCLEOTIDE SEQUENCE [LARGE SCALE GENOMIC DNA]</scope>
</reference>
<dbReference type="GeneTree" id="ENSGT01110000268894"/>
<organism evidence="1 2">
    <name type="scientific">Taeniopygia guttata</name>
    <name type="common">Zebra finch</name>
    <name type="synonym">Poephila guttata</name>
    <dbReference type="NCBI Taxonomy" id="59729"/>
    <lineage>
        <taxon>Eukaryota</taxon>
        <taxon>Metazoa</taxon>
        <taxon>Chordata</taxon>
        <taxon>Craniata</taxon>
        <taxon>Vertebrata</taxon>
        <taxon>Euteleostomi</taxon>
        <taxon>Archelosauria</taxon>
        <taxon>Archosauria</taxon>
        <taxon>Dinosauria</taxon>
        <taxon>Saurischia</taxon>
        <taxon>Theropoda</taxon>
        <taxon>Coelurosauria</taxon>
        <taxon>Aves</taxon>
        <taxon>Neognathae</taxon>
        <taxon>Neoaves</taxon>
        <taxon>Telluraves</taxon>
        <taxon>Australaves</taxon>
        <taxon>Passeriformes</taxon>
        <taxon>Passeroidea</taxon>
        <taxon>Estrildidae</taxon>
        <taxon>Estrildinae</taxon>
        <taxon>Taeniopygia</taxon>
    </lineage>
</organism>
<evidence type="ECO:0000313" key="2">
    <source>
        <dbReference type="Proteomes" id="UP000007754"/>
    </source>
</evidence>
<evidence type="ECO:0000313" key="1">
    <source>
        <dbReference type="Ensembl" id="ENSTGUP00000021400.1"/>
    </source>
</evidence>
<dbReference type="AlphaFoldDB" id="A0A674GFV0"/>
<accession>A0A674GFV0</accession>
<reference evidence="1" key="3">
    <citation type="submission" date="2025-09" db="UniProtKB">
        <authorList>
            <consortium name="Ensembl"/>
        </authorList>
    </citation>
    <scope>IDENTIFICATION</scope>
</reference>
<dbReference type="InParanoid" id="A0A674GFV0"/>
<protein>
    <submittedName>
        <fullName evidence="1">Uncharacterized protein</fullName>
    </submittedName>
</protein>
<sequence>MGRAAMLPLLPSSPRPGGAALPGPRYSLCAPSWPGMSSVIPPGMSSVIPPGMGSVIPPGMGSVIPPGMSSVIPPGMSSVIPPGMSSVIPPGISSVIPPGMSSVIPPGMGSVIPPGMSSVIPRAAQLGVRNAAGICPIYTQRLPYKGLGPERVGVSHSRQPIHACRDNGKASITAWQIACELPVCCPLPAQPSTNPVMFRICQSGMGGLMQFLNTCSLQLQH</sequence>
<proteinExistence type="predicted"/>
<name>A0A674GFV0_TAEGU</name>
<dbReference type="Ensembl" id="ENSTGUT00000040783.1">
    <property type="protein sequence ID" value="ENSTGUP00000021400.1"/>
    <property type="gene ID" value="ENSTGUG00000019527.1"/>
</dbReference>
<reference evidence="1" key="2">
    <citation type="submission" date="2025-08" db="UniProtKB">
        <authorList>
            <consortium name="Ensembl"/>
        </authorList>
    </citation>
    <scope>IDENTIFICATION</scope>
</reference>
<keyword evidence="2" id="KW-1185">Reference proteome</keyword>
<dbReference type="Proteomes" id="UP000007754">
    <property type="component" value="Chromosome 21"/>
</dbReference>